<dbReference type="Proteomes" id="UP000269396">
    <property type="component" value="Unassembled WGS sequence"/>
</dbReference>
<sequence>MLILPFDKTFYWKISVYKKYFKTRYSKMMKSSFMTLRIGSMPS</sequence>
<keyword evidence="2" id="KW-1185">Reference proteome</keyword>
<dbReference type="EMBL" id="UZAL01026920">
    <property type="protein sequence ID" value="VDP27603.1"/>
    <property type="molecule type" value="Genomic_DNA"/>
</dbReference>
<name>A0A183NSX7_9TREM</name>
<protein>
    <submittedName>
        <fullName evidence="1">Uncharacterized protein</fullName>
    </submittedName>
</protein>
<proteinExistence type="predicted"/>
<accession>A0A183NSX7</accession>
<dbReference type="AlphaFoldDB" id="A0A183NSX7"/>
<reference evidence="1 2" key="1">
    <citation type="submission" date="2018-11" db="EMBL/GenBank/DDBJ databases">
        <authorList>
            <consortium name="Pathogen Informatics"/>
        </authorList>
    </citation>
    <scope>NUCLEOTIDE SEQUENCE [LARGE SCALE GENOMIC DNA]</scope>
    <source>
        <strain>Denwood</strain>
        <strain evidence="2">Zambia</strain>
    </source>
</reference>
<evidence type="ECO:0000313" key="1">
    <source>
        <dbReference type="EMBL" id="VDP27603.1"/>
    </source>
</evidence>
<evidence type="ECO:0000313" key="2">
    <source>
        <dbReference type="Proteomes" id="UP000269396"/>
    </source>
</evidence>
<gene>
    <name evidence="1" type="ORF">SMTD_LOCUS5213</name>
</gene>
<organism evidence="1 2">
    <name type="scientific">Schistosoma mattheei</name>
    <dbReference type="NCBI Taxonomy" id="31246"/>
    <lineage>
        <taxon>Eukaryota</taxon>
        <taxon>Metazoa</taxon>
        <taxon>Spiralia</taxon>
        <taxon>Lophotrochozoa</taxon>
        <taxon>Platyhelminthes</taxon>
        <taxon>Trematoda</taxon>
        <taxon>Digenea</taxon>
        <taxon>Strigeidida</taxon>
        <taxon>Schistosomatoidea</taxon>
        <taxon>Schistosomatidae</taxon>
        <taxon>Schistosoma</taxon>
    </lineage>
</organism>